<proteinExistence type="inferred from homology"/>
<dbReference type="PANTHER" id="PTHR10996:SF178">
    <property type="entry name" value="2-HYDROXYACID DEHYDROGENASE YGL185C-RELATED"/>
    <property type="match status" value="1"/>
</dbReference>
<dbReference type="EMBL" id="CP000555">
    <property type="protein sequence ID" value="ABM94097.1"/>
    <property type="molecule type" value="Genomic_DNA"/>
</dbReference>
<dbReference type="InterPro" id="IPR006139">
    <property type="entry name" value="D-isomer_2_OHA_DH_cat_dom"/>
</dbReference>
<dbReference type="AlphaFoldDB" id="A2SEV8"/>
<dbReference type="Pfam" id="PF02826">
    <property type="entry name" value="2-Hacid_dh_C"/>
    <property type="match status" value="1"/>
</dbReference>
<organism evidence="7 8">
    <name type="scientific">Methylibium petroleiphilum (strain ATCC BAA-1232 / LMG 22953 / PM1)</name>
    <dbReference type="NCBI Taxonomy" id="420662"/>
    <lineage>
        <taxon>Bacteria</taxon>
        <taxon>Pseudomonadati</taxon>
        <taxon>Pseudomonadota</taxon>
        <taxon>Betaproteobacteria</taxon>
        <taxon>Burkholderiales</taxon>
        <taxon>Sphaerotilaceae</taxon>
        <taxon>Methylibium</taxon>
    </lineage>
</organism>
<name>A2SEV8_METPP</name>
<evidence type="ECO:0000256" key="2">
    <source>
        <dbReference type="ARBA" id="ARBA00023027"/>
    </source>
</evidence>
<evidence type="ECO:0000313" key="7">
    <source>
        <dbReference type="EMBL" id="ABM94097.1"/>
    </source>
</evidence>
<evidence type="ECO:0000313" key="8">
    <source>
        <dbReference type="Proteomes" id="UP000000366"/>
    </source>
</evidence>
<reference evidence="7 8" key="1">
    <citation type="journal article" date="2007" name="J. Bacteriol.">
        <title>Whole-genome analysis of the methyl tert-butyl ether-degrading beta-proteobacterium Methylibium petroleiphilum PM1.</title>
        <authorList>
            <person name="Kane S.R."/>
            <person name="Chakicherla A.Y."/>
            <person name="Chain P.S.G."/>
            <person name="Schmidt R."/>
            <person name="Shin M.W."/>
            <person name="Legler T.C."/>
            <person name="Scow K.M."/>
            <person name="Larimer F.W."/>
            <person name="Lucas S.M."/>
            <person name="Richardson P.M."/>
            <person name="Hristova K.R."/>
        </authorList>
    </citation>
    <scope>NUCLEOTIDE SEQUENCE [LARGE SCALE GENOMIC DNA]</scope>
    <source>
        <strain evidence="8">ATCC BAA-1232 / LMG 22953 / PM1</strain>
    </source>
</reference>
<evidence type="ECO:0000256" key="1">
    <source>
        <dbReference type="ARBA" id="ARBA00023002"/>
    </source>
</evidence>
<dbReference type="GO" id="GO:0004617">
    <property type="term" value="F:phosphoglycerate dehydrogenase activity"/>
    <property type="evidence" value="ECO:0007669"/>
    <property type="project" value="UniProtKB-EC"/>
</dbReference>
<comment type="similarity">
    <text evidence="3">Belongs to the D-isomer specific 2-hydroxyacid dehydrogenase family.</text>
</comment>
<protein>
    <submittedName>
        <fullName evidence="7">Phosphoglycerate dehydrogenase-related protein</fullName>
        <ecNumber evidence="7">1.1.1.95</ecNumber>
    </submittedName>
</protein>
<feature type="domain" description="D-isomer specific 2-hydroxyacid dehydrogenase catalytic" evidence="5">
    <location>
        <begin position="4"/>
        <end position="300"/>
    </location>
</feature>
<dbReference type="eggNOG" id="COG1052">
    <property type="taxonomic scope" value="Bacteria"/>
</dbReference>
<evidence type="ECO:0000256" key="4">
    <source>
        <dbReference type="SAM" id="MobiDB-lite"/>
    </source>
</evidence>
<dbReference type="Pfam" id="PF00389">
    <property type="entry name" value="2-Hacid_dh"/>
    <property type="match status" value="1"/>
</dbReference>
<dbReference type="EC" id="1.1.1.95" evidence="7"/>
<dbReference type="GO" id="GO:0051287">
    <property type="term" value="F:NAD binding"/>
    <property type="evidence" value="ECO:0007669"/>
    <property type="project" value="InterPro"/>
</dbReference>
<feature type="compositionally biased region" description="Low complexity" evidence="4">
    <location>
        <begin position="326"/>
        <end position="336"/>
    </location>
</feature>
<dbReference type="HOGENOM" id="CLU_019796_1_3_4"/>
<dbReference type="GO" id="GO:0030267">
    <property type="term" value="F:glyoxylate reductase (NADPH) activity"/>
    <property type="evidence" value="ECO:0007669"/>
    <property type="project" value="TreeGrafter"/>
</dbReference>
<evidence type="ECO:0000259" key="5">
    <source>
        <dbReference type="Pfam" id="PF00389"/>
    </source>
</evidence>
<keyword evidence="2" id="KW-0520">NAD</keyword>
<dbReference type="KEGG" id="mpt:Mpe_A1136"/>
<evidence type="ECO:0000259" key="6">
    <source>
        <dbReference type="Pfam" id="PF02826"/>
    </source>
</evidence>
<gene>
    <name evidence="7" type="ordered locus">Mpe_A1136</name>
</gene>
<dbReference type="SUPFAM" id="SSF51735">
    <property type="entry name" value="NAD(P)-binding Rossmann-fold domains"/>
    <property type="match status" value="1"/>
</dbReference>
<dbReference type="InterPro" id="IPR050223">
    <property type="entry name" value="D-isomer_2-hydroxyacid_DH"/>
</dbReference>
<dbReference type="Gene3D" id="3.40.50.720">
    <property type="entry name" value="NAD(P)-binding Rossmann-like Domain"/>
    <property type="match status" value="2"/>
</dbReference>
<dbReference type="Proteomes" id="UP000000366">
    <property type="component" value="Chromosome"/>
</dbReference>
<feature type="region of interest" description="Disordered" evidence="4">
    <location>
        <begin position="309"/>
        <end position="374"/>
    </location>
</feature>
<feature type="domain" description="D-isomer specific 2-hydroxyacid dehydrogenase NAD-binding" evidence="6">
    <location>
        <begin position="122"/>
        <end position="270"/>
    </location>
</feature>
<dbReference type="STRING" id="420662.Mpe_A1136"/>
<dbReference type="RefSeq" id="WP_011828734.1">
    <property type="nucleotide sequence ID" value="NC_008825.1"/>
</dbReference>
<dbReference type="GO" id="GO:0016618">
    <property type="term" value="F:hydroxypyruvate reductase [NAD(P)H] activity"/>
    <property type="evidence" value="ECO:0007669"/>
    <property type="project" value="TreeGrafter"/>
</dbReference>
<keyword evidence="1 3" id="KW-0560">Oxidoreductase</keyword>
<dbReference type="PANTHER" id="PTHR10996">
    <property type="entry name" value="2-HYDROXYACID DEHYDROGENASE-RELATED"/>
    <property type="match status" value="1"/>
</dbReference>
<dbReference type="GO" id="GO:0005829">
    <property type="term" value="C:cytosol"/>
    <property type="evidence" value="ECO:0007669"/>
    <property type="project" value="TreeGrafter"/>
</dbReference>
<evidence type="ECO:0000256" key="3">
    <source>
        <dbReference type="RuleBase" id="RU003719"/>
    </source>
</evidence>
<keyword evidence="8" id="KW-1185">Reference proteome</keyword>
<dbReference type="SUPFAM" id="SSF52283">
    <property type="entry name" value="Formate/glycerate dehydrogenase catalytic domain-like"/>
    <property type="match status" value="1"/>
</dbReference>
<sequence length="374" mass="39837">MDLLIVEPIESEVLSWLQARHRVRYAPELARDARAFRQTLFNVRAAVLPPQLRIDSEALSFAPLLRAVARIEPGLENIDVDACSRAGVELVRGAAATAPAEAEFMIGALITLLRPGAGGGRVTTGRELASVTVGLVGLAPAARSLSAMLSGFGTRLVGYDPTLHASDILWGRWRIEAMGLRELLETADAVCVQLPYYSRYQGLFGERYLPQCKPGQVLVSTSHSALFDEASLAMALRSGRIASAWLDSVEPGLLDPGRPLNGAPNLHTTSRLAGYTQESRVRSVWAVAQRLDEILSQTPPLARELRVAVSPPHGPVSGPAPLSAQPDDLPVDGAVVVDDDDDLDPPPPPPSAKADEAQLSPSANAEPASDPASR</sequence>
<dbReference type="InterPro" id="IPR006140">
    <property type="entry name" value="D-isomer_DH_NAD-bd"/>
</dbReference>
<accession>A2SEV8</accession>
<dbReference type="InterPro" id="IPR036291">
    <property type="entry name" value="NAD(P)-bd_dom_sf"/>
</dbReference>